<evidence type="ECO:0000313" key="2">
    <source>
        <dbReference type="Proteomes" id="UP000177810"/>
    </source>
</evidence>
<dbReference type="Proteomes" id="UP000177810">
    <property type="component" value="Unassembled WGS sequence"/>
</dbReference>
<sequence length="87" mass="10284">MNESEARLKCKLWKETYYIMQIILDDYLEAIQELKDCDGISYFLSGFLDDPENHYGVDVTYKQKRLDEIMATLKYLGETTEQIDDQS</sequence>
<dbReference type="STRING" id="1801990.A2V69_02440"/>
<gene>
    <name evidence="1" type="ORF">A2V69_02440</name>
</gene>
<evidence type="ECO:0000313" key="1">
    <source>
        <dbReference type="EMBL" id="OGZ32454.1"/>
    </source>
</evidence>
<dbReference type="EMBL" id="MHMT01000019">
    <property type="protein sequence ID" value="OGZ32454.1"/>
    <property type="molecule type" value="Genomic_DNA"/>
</dbReference>
<accession>A0A1G2F2Y6</accession>
<proteinExistence type="predicted"/>
<name>A0A1G2F2Y6_9BACT</name>
<protein>
    <submittedName>
        <fullName evidence="1">Uncharacterized protein</fullName>
    </submittedName>
</protein>
<organism evidence="1 2">
    <name type="scientific">Candidatus Portnoybacteria bacterium RBG_13_40_8</name>
    <dbReference type="NCBI Taxonomy" id="1801990"/>
    <lineage>
        <taxon>Bacteria</taxon>
        <taxon>Candidatus Portnoyibacteriota</taxon>
    </lineage>
</organism>
<comment type="caution">
    <text evidence="1">The sequence shown here is derived from an EMBL/GenBank/DDBJ whole genome shotgun (WGS) entry which is preliminary data.</text>
</comment>
<reference evidence="1 2" key="1">
    <citation type="journal article" date="2016" name="Nat. Commun.">
        <title>Thousands of microbial genomes shed light on interconnected biogeochemical processes in an aquifer system.</title>
        <authorList>
            <person name="Anantharaman K."/>
            <person name="Brown C.T."/>
            <person name="Hug L.A."/>
            <person name="Sharon I."/>
            <person name="Castelle C.J."/>
            <person name="Probst A.J."/>
            <person name="Thomas B.C."/>
            <person name="Singh A."/>
            <person name="Wilkins M.J."/>
            <person name="Karaoz U."/>
            <person name="Brodie E.L."/>
            <person name="Williams K.H."/>
            <person name="Hubbard S.S."/>
            <person name="Banfield J.F."/>
        </authorList>
    </citation>
    <scope>NUCLEOTIDE SEQUENCE [LARGE SCALE GENOMIC DNA]</scope>
</reference>
<dbReference type="AlphaFoldDB" id="A0A1G2F2Y6"/>